<protein>
    <submittedName>
        <fullName evidence="1">Uncharacterized protein</fullName>
    </submittedName>
</protein>
<gene>
    <name evidence="1" type="ORF">CJF43_17285</name>
</gene>
<dbReference type="AlphaFoldDB" id="A0A266LSE8"/>
<accession>A0A266LSE8</accession>
<evidence type="ECO:0000313" key="1">
    <source>
        <dbReference type="EMBL" id="OZY40590.1"/>
    </source>
</evidence>
<name>A0A266LSE8_PSEFR</name>
<organism evidence="1 2">
    <name type="scientific">Pseudomonas fragi</name>
    <dbReference type="NCBI Taxonomy" id="296"/>
    <lineage>
        <taxon>Bacteria</taxon>
        <taxon>Pseudomonadati</taxon>
        <taxon>Pseudomonadota</taxon>
        <taxon>Gammaproteobacteria</taxon>
        <taxon>Pseudomonadales</taxon>
        <taxon>Pseudomonadaceae</taxon>
        <taxon>Pseudomonas</taxon>
    </lineage>
</organism>
<evidence type="ECO:0000313" key="2">
    <source>
        <dbReference type="Proteomes" id="UP000216113"/>
    </source>
</evidence>
<dbReference type="EMBL" id="NQKL01000014">
    <property type="protein sequence ID" value="OZY40590.1"/>
    <property type="molecule type" value="Genomic_DNA"/>
</dbReference>
<sequence>MHRVKIQVKIILSKKPLSQKKYQEHRKEMTFKNVLTATLMSLICLSTASTAADYSMPSEQWAFMEGYKYEYPNCNVSWAVKTSTFITNGYACDSITPQRMQRDALVSIDYVKKHSNVSNFKTYYSIIEYAKKSYSIYDANQDARIIWATGCTNFKNGLNEGNFVKWLNLDDHIKKYSRIKRIPVIKLYMDGWDTARLLNGVVNCNELAPYRAEDYVSGIDIRNTN</sequence>
<comment type="caution">
    <text evidence="1">The sequence shown here is derived from an EMBL/GenBank/DDBJ whole genome shotgun (WGS) entry which is preliminary data.</text>
</comment>
<dbReference type="Proteomes" id="UP000216113">
    <property type="component" value="Unassembled WGS sequence"/>
</dbReference>
<reference evidence="1 2" key="1">
    <citation type="submission" date="2017-08" db="EMBL/GenBank/DDBJ databases">
        <title>Genomic and metabolic characterisation of spoilage-associated Pseudomonas species.</title>
        <authorList>
            <person name="Stanborough T."/>
            <person name="Fegan N."/>
            <person name="Powell S.M."/>
            <person name="Singh T."/>
            <person name="Tamplin M.L."/>
            <person name="Chandry P.S."/>
        </authorList>
    </citation>
    <scope>NUCLEOTIDE SEQUENCE [LARGE SCALE GENOMIC DNA]</scope>
    <source>
        <strain evidence="1 2">F1820</strain>
    </source>
</reference>
<proteinExistence type="predicted"/>